<evidence type="ECO:0000313" key="2">
    <source>
        <dbReference type="Proteomes" id="UP001162060"/>
    </source>
</evidence>
<dbReference type="EMBL" id="CAKLBY020000035">
    <property type="protein sequence ID" value="CAK7909165.1"/>
    <property type="molecule type" value="Genomic_DNA"/>
</dbReference>
<gene>
    <name evidence="1" type="ORF">PM001_LOCUS3875</name>
</gene>
<protein>
    <submittedName>
        <fullName evidence="1">Uncharacterized protein</fullName>
    </submittedName>
</protein>
<sequence length="155" mass="17392">MDSKHDGNASYENSALECVHAIVYVDGSPQRRQYIEFASPPRDASSITSLPGLSWKHFLRDLKGGTVEQVCLVTNEVTYEPNEERMTRPRSAEQSQRAKKDLRHNLGRLCASLVAQFTTLHESTPTCSRTRFRPNSLPIVACGTRLISCQDQNIV</sequence>
<organism evidence="1 2">
    <name type="scientific">Peronospora matthiolae</name>
    <dbReference type="NCBI Taxonomy" id="2874970"/>
    <lineage>
        <taxon>Eukaryota</taxon>
        <taxon>Sar</taxon>
        <taxon>Stramenopiles</taxon>
        <taxon>Oomycota</taxon>
        <taxon>Peronosporomycetes</taxon>
        <taxon>Peronosporales</taxon>
        <taxon>Peronosporaceae</taxon>
        <taxon>Peronospora</taxon>
    </lineage>
</organism>
<dbReference type="AlphaFoldDB" id="A0AAV1T9H6"/>
<reference evidence="1" key="1">
    <citation type="submission" date="2024-01" db="EMBL/GenBank/DDBJ databases">
        <authorList>
            <person name="Webb A."/>
        </authorList>
    </citation>
    <scope>NUCLEOTIDE SEQUENCE</scope>
    <source>
        <strain evidence="1">Pm1</strain>
    </source>
</reference>
<comment type="caution">
    <text evidence="1">The sequence shown here is derived from an EMBL/GenBank/DDBJ whole genome shotgun (WGS) entry which is preliminary data.</text>
</comment>
<evidence type="ECO:0000313" key="1">
    <source>
        <dbReference type="EMBL" id="CAK7909165.1"/>
    </source>
</evidence>
<proteinExistence type="predicted"/>
<accession>A0AAV1T9H6</accession>
<name>A0AAV1T9H6_9STRA</name>
<dbReference type="Proteomes" id="UP001162060">
    <property type="component" value="Unassembled WGS sequence"/>
</dbReference>